<dbReference type="OrthoDB" id="436852at2759"/>
<evidence type="ECO:0008006" key="3">
    <source>
        <dbReference type="Google" id="ProtNLM"/>
    </source>
</evidence>
<gene>
    <name evidence="1" type="ORF">MEDL_26746</name>
</gene>
<organism evidence="1 2">
    <name type="scientific">Mytilus edulis</name>
    <name type="common">Blue mussel</name>
    <dbReference type="NCBI Taxonomy" id="6550"/>
    <lineage>
        <taxon>Eukaryota</taxon>
        <taxon>Metazoa</taxon>
        <taxon>Spiralia</taxon>
        <taxon>Lophotrochozoa</taxon>
        <taxon>Mollusca</taxon>
        <taxon>Bivalvia</taxon>
        <taxon>Autobranchia</taxon>
        <taxon>Pteriomorphia</taxon>
        <taxon>Mytilida</taxon>
        <taxon>Mytiloidea</taxon>
        <taxon>Mytilidae</taxon>
        <taxon>Mytilinae</taxon>
        <taxon>Mytilus</taxon>
    </lineage>
</organism>
<name>A0A8S3S0T7_MYTED</name>
<protein>
    <recommendedName>
        <fullName evidence="3">Chromo domain-containing protein</fullName>
    </recommendedName>
</protein>
<evidence type="ECO:0000313" key="2">
    <source>
        <dbReference type="Proteomes" id="UP000683360"/>
    </source>
</evidence>
<reference evidence="1" key="1">
    <citation type="submission" date="2021-03" db="EMBL/GenBank/DDBJ databases">
        <authorList>
            <person name="Bekaert M."/>
        </authorList>
    </citation>
    <scope>NUCLEOTIDE SEQUENCE</scope>
</reference>
<dbReference type="Proteomes" id="UP000683360">
    <property type="component" value="Unassembled WGS sequence"/>
</dbReference>
<evidence type="ECO:0000313" key="1">
    <source>
        <dbReference type="EMBL" id="CAG2212766.1"/>
    </source>
</evidence>
<dbReference type="EMBL" id="CAJPWZ010001313">
    <property type="protein sequence ID" value="CAG2212766.1"/>
    <property type="molecule type" value="Genomic_DNA"/>
</dbReference>
<dbReference type="Gene3D" id="2.40.50.40">
    <property type="match status" value="1"/>
</dbReference>
<keyword evidence="2" id="KW-1185">Reference proteome</keyword>
<dbReference type="AlphaFoldDB" id="A0A8S3S0T7"/>
<dbReference type="InterPro" id="IPR016197">
    <property type="entry name" value="Chromo-like_dom_sf"/>
</dbReference>
<proteinExistence type="predicted"/>
<sequence length="297" mass="33331">MSNYGKDKLKTIISLTELSVETKKPSSSENQTDNSTFQESDILTLTQEEYISLQNQDDIGVVELPNDFDLLTELIIPTVTVTTTEHELSHTTPISTTTQLGQTQKNIQSVTNKKITLAPSTSTKPSDTLTTIIRTPTVITNTSSTKTSMHTCTPLITAQPTQTTVHTHTTTNPTSDTLKTTNHTPNLISIDTAQFGQTQKAIQSVTNKNLHLHHQHLKTMKNSMPISLELRASWEKKVGRKRMYLVHWDGYPVTQATWEPKGTFHHPSLVAIIKNVNLYNEVSFLIIFNYLYNERAI</sequence>
<comment type="caution">
    <text evidence="1">The sequence shown here is derived from an EMBL/GenBank/DDBJ whole genome shotgun (WGS) entry which is preliminary data.</text>
</comment>
<dbReference type="SUPFAM" id="SSF54160">
    <property type="entry name" value="Chromo domain-like"/>
    <property type="match status" value="1"/>
</dbReference>
<accession>A0A8S3S0T7</accession>